<evidence type="ECO:0000313" key="1">
    <source>
        <dbReference type="EMBL" id="AAW76176.1"/>
    </source>
</evidence>
<dbReference type="STRING" id="291331.XOO2922"/>
<evidence type="ECO:0000313" key="2">
    <source>
        <dbReference type="Proteomes" id="UP000006735"/>
    </source>
</evidence>
<keyword evidence="2" id="KW-1185">Reference proteome</keyword>
<organism evidence="1 2">
    <name type="scientific">Xanthomonas oryzae pv. oryzae (strain KACC10331 / KXO85)</name>
    <dbReference type="NCBI Taxonomy" id="291331"/>
    <lineage>
        <taxon>Bacteria</taxon>
        <taxon>Pseudomonadati</taxon>
        <taxon>Pseudomonadota</taxon>
        <taxon>Gammaproteobacteria</taxon>
        <taxon>Lysobacterales</taxon>
        <taxon>Lysobacteraceae</taxon>
        <taxon>Xanthomonas</taxon>
    </lineage>
</organism>
<accession>Q5GYP5</accession>
<dbReference type="HOGENOM" id="CLU_1562267_0_0_6"/>
<gene>
    <name evidence="1" type="primary">NlpB</name>
    <name evidence="1" type="ordered locus">XOO2922</name>
</gene>
<dbReference type="Proteomes" id="UP000006735">
    <property type="component" value="Chromosome"/>
</dbReference>
<protein>
    <submittedName>
        <fullName evidence="1">Uncharacterized protein</fullName>
    </submittedName>
</protein>
<dbReference type="AlphaFoldDB" id="Q5GYP5"/>
<sequence>MPPTPLRWKRFPAAKCSRPDPGDLSMRHSVSSVRVLSLALLASATVAATSGCSWFHKGARGDYALAPEARPLEVPPDLNLPDTSGAMKVPTLASTTQQQANTPPSASANSGFTVPGERDEVFGKVGAALADIPGLTIASKAQMLGSYDVSYEGSSFLVRVVKVQAGSYVSAVDPRGMPATAAAPVAVITALKGKLGG</sequence>
<dbReference type="KEGG" id="xoo:XOO2922"/>
<reference evidence="1 2" key="1">
    <citation type="journal article" date="2005" name="Nucleic Acids Res.">
        <title>The genome sequence of Xanthomonas oryzae pathovar oryzae KACC10331, the bacterial blight pathogen of rice.</title>
        <authorList>
            <person name="Lee B.M."/>
            <person name="Park Y.J."/>
            <person name="Park D.S."/>
            <person name="Kang H.W."/>
            <person name="Kim J.G."/>
            <person name="Song E.S."/>
            <person name="Park I.C."/>
            <person name="Yoon U.H."/>
            <person name="Hahn J.H."/>
            <person name="Koo B.S."/>
            <person name="Lee G.B."/>
            <person name="Kim H."/>
            <person name="Park H.S."/>
            <person name="Yoon K.O."/>
            <person name="Kim J.H."/>
            <person name="Jung C.H."/>
            <person name="Koh N.H."/>
            <person name="Seo J.S."/>
            <person name="Go S.J."/>
        </authorList>
    </citation>
    <scope>NUCLEOTIDE SEQUENCE [LARGE SCALE GENOMIC DNA]</scope>
    <source>
        <strain evidence="2">KACC10331 / KXO85</strain>
    </source>
</reference>
<name>Q5GYP5_XANOR</name>
<dbReference type="EMBL" id="AE013598">
    <property type="protein sequence ID" value="AAW76176.1"/>
    <property type="molecule type" value="Genomic_DNA"/>
</dbReference>
<proteinExistence type="predicted"/>